<evidence type="ECO:0000256" key="1">
    <source>
        <dbReference type="ARBA" id="ARBA00005964"/>
    </source>
</evidence>
<evidence type="ECO:0000256" key="3">
    <source>
        <dbReference type="RuleBase" id="RU361235"/>
    </source>
</evidence>
<gene>
    <name evidence="5" type="primary">LIP5</name>
    <name evidence="5" type="ORF">CTA1_3812</name>
</gene>
<dbReference type="PANTHER" id="PTHR11559">
    <property type="entry name" value="CARBOXYLESTERASE"/>
    <property type="match status" value="1"/>
</dbReference>
<feature type="domain" description="Carboxylesterase type B" evidence="4">
    <location>
        <begin position="76"/>
        <end position="472"/>
    </location>
</feature>
<comment type="similarity">
    <text evidence="1 3">Belongs to the type-B carboxylesterase/lipase family.</text>
</comment>
<evidence type="ECO:0000259" key="4">
    <source>
        <dbReference type="Pfam" id="PF00135"/>
    </source>
</evidence>
<dbReference type="FunFam" id="3.40.50.1820:FF:000299">
    <property type="entry name" value="Carboxylic ester hydrolase"/>
    <property type="match status" value="1"/>
</dbReference>
<dbReference type="Proteomes" id="UP000310108">
    <property type="component" value="Unassembled WGS sequence"/>
</dbReference>
<evidence type="ECO:0000313" key="5">
    <source>
        <dbReference type="EMBL" id="TKW57537.1"/>
    </source>
</evidence>
<dbReference type="InterPro" id="IPR050309">
    <property type="entry name" value="Type-B_Carboxylest/Lipase"/>
</dbReference>
<dbReference type="InterPro" id="IPR029058">
    <property type="entry name" value="AB_hydrolase_fold"/>
</dbReference>
<name>A0A4U6XP56_9PEZI</name>
<accession>A0A4U6XP56</accession>
<reference evidence="5 6" key="1">
    <citation type="journal article" date="2019" name="PLoS ONE">
        <title>Comparative genome analysis indicates high evolutionary potential of pathogenicity genes in Colletotrichum tanaceti.</title>
        <authorList>
            <person name="Lelwala R.V."/>
            <person name="Korhonen P.K."/>
            <person name="Young N.D."/>
            <person name="Scott J.B."/>
            <person name="Ades P.A."/>
            <person name="Gasser R.B."/>
            <person name="Taylor P.W.J."/>
        </authorList>
    </citation>
    <scope>NUCLEOTIDE SEQUENCE [LARGE SCALE GENOMIC DNA]</scope>
    <source>
        <strain evidence="5">BRIP57314</strain>
    </source>
</reference>
<comment type="caution">
    <text evidence="5">The sequence shown here is derived from an EMBL/GenBank/DDBJ whole genome shotgun (WGS) entry which is preliminary data.</text>
</comment>
<evidence type="ECO:0000313" key="6">
    <source>
        <dbReference type="Proteomes" id="UP000310108"/>
    </source>
</evidence>
<dbReference type="STRING" id="1306861.A0A4U6XP56"/>
<dbReference type="InterPro" id="IPR019826">
    <property type="entry name" value="Carboxylesterase_B_AS"/>
</dbReference>
<keyword evidence="6" id="KW-1185">Reference proteome</keyword>
<protein>
    <recommendedName>
        <fullName evidence="3">Carboxylic ester hydrolase</fullName>
        <ecNumber evidence="3">3.1.1.-</ecNumber>
    </recommendedName>
</protein>
<dbReference type="InterPro" id="IPR002018">
    <property type="entry name" value="CarbesteraseB"/>
</dbReference>
<dbReference type="GO" id="GO:0016787">
    <property type="term" value="F:hydrolase activity"/>
    <property type="evidence" value="ECO:0007669"/>
    <property type="project" value="UniProtKB-KW"/>
</dbReference>
<dbReference type="AlphaFoldDB" id="A0A4U6XP56"/>
<proteinExistence type="inferred from homology"/>
<dbReference type="EC" id="3.1.1.-" evidence="3"/>
<evidence type="ECO:0000256" key="2">
    <source>
        <dbReference type="ARBA" id="ARBA00022801"/>
    </source>
</evidence>
<dbReference type="Gene3D" id="3.40.50.1820">
    <property type="entry name" value="alpha/beta hydrolase"/>
    <property type="match status" value="1"/>
</dbReference>
<dbReference type="PROSITE" id="PS00122">
    <property type="entry name" value="CARBOXYLESTERASE_B_1"/>
    <property type="match status" value="1"/>
</dbReference>
<dbReference type="EMBL" id="PJEX01000040">
    <property type="protein sequence ID" value="TKW57537.1"/>
    <property type="molecule type" value="Genomic_DNA"/>
</dbReference>
<dbReference type="Pfam" id="PF00135">
    <property type="entry name" value="COesterase"/>
    <property type="match status" value="1"/>
</dbReference>
<keyword evidence="2 3" id="KW-0378">Hydrolase</keyword>
<dbReference type="SUPFAM" id="SSF53474">
    <property type="entry name" value="alpha/beta-Hydrolases"/>
    <property type="match status" value="1"/>
</dbReference>
<dbReference type="OrthoDB" id="408631at2759"/>
<sequence length="579" mass="62217">MTATVAHRNGPCFCYAAAVRVFFLSQEKPVRSCPAMPSMTSGAFATVLTALVAACGVSGAAVQTRQEQQSTHVLADLDYGSFQGAYSQQYNISYWQKIPYAAPPVGENRFRGPQPPAAVEGGVYDSSQPFDMCPQRTVNGSEDCLYLGLYSRPWTKGQPLKPVVVTFYGGGFIQGSAYFNIPPSAYPILNVSTSSDMMFIYPNYRTNAFGLLPGKEIAADPKSDLNPGLLDQEAVLKWTKKYVQHFGGNPDDVTVWGQSAGGGSVLAQALGRGGKQKLFRKAMASSPFWPKTYAYDSPEAQALYDELAARTGCAGPDSLACLKKADVQAIRDASLVISGSHVTNTSSFTWSPVIDGDFLREPLSSAAAAGKVNMELAFAMHNTHEGENFLPAGLQSAADAGSPPFNSSDASFDKWLRGFLPGFGDCEIEGVKRLYPANGTTETISYGTNYVRAGLIYRDVILSCPALWFAGAAPKGGWLGEYSLDPSKHASDTVWWNQINAVQKSEPARYQGYAGAFASFFQTGDPNALKLSPSTTAGVPSLNESKEWVIEPAGFATADLGQLEKRCGFWKKTAAKIPM</sequence>
<organism evidence="5 6">
    <name type="scientific">Colletotrichum tanaceti</name>
    <dbReference type="NCBI Taxonomy" id="1306861"/>
    <lineage>
        <taxon>Eukaryota</taxon>
        <taxon>Fungi</taxon>
        <taxon>Dikarya</taxon>
        <taxon>Ascomycota</taxon>
        <taxon>Pezizomycotina</taxon>
        <taxon>Sordariomycetes</taxon>
        <taxon>Hypocreomycetidae</taxon>
        <taxon>Glomerellales</taxon>
        <taxon>Glomerellaceae</taxon>
        <taxon>Colletotrichum</taxon>
        <taxon>Colletotrichum destructivum species complex</taxon>
    </lineage>
</organism>